<dbReference type="Proteomes" id="UP000824120">
    <property type="component" value="Chromosome 7"/>
</dbReference>
<organism evidence="1 2">
    <name type="scientific">Solanum commersonii</name>
    <name type="common">Commerson's wild potato</name>
    <name type="synonym">Commerson's nightshade</name>
    <dbReference type="NCBI Taxonomy" id="4109"/>
    <lineage>
        <taxon>Eukaryota</taxon>
        <taxon>Viridiplantae</taxon>
        <taxon>Streptophyta</taxon>
        <taxon>Embryophyta</taxon>
        <taxon>Tracheophyta</taxon>
        <taxon>Spermatophyta</taxon>
        <taxon>Magnoliopsida</taxon>
        <taxon>eudicotyledons</taxon>
        <taxon>Gunneridae</taxon>
        <taxon>Pentapetalae</taxon>
        <taxon>asterids</taxon>
        <taxon>lamiids</taxon>
        <taxon>Solanales</taxon>
        <taxon>Solanaceae</taxon>
        <taxon>Solanoideae</taxon>
        <taxon>Solaneae</taxon>
        <taxon>Solanum</taxon>
    </lineage>
</organism>
<comment type="caution">
    <text evidence="1">The sequence shown here is derived from an EMBL/GenBank/DDBJ whole genome shotgun (WGS) entry which is preliminary data.</text>
</comment>
<evidence type="ECO:0000313" key="1">
    <source>
        <dbReference type="EMBL" id="KAG5595498.1"/>
    </source>
</evidence>
<sequence length="116" mass="13551">MLSCHRPGKEVSILSQRKSVRSGCNVPPAIPRGQTMRFGLKIVFMDGILWWKKHMKARYFSYLCIDMNSLPWDFSQMLMRISDCVWSLSLQSQESVTCTWYERLRPTGSRTQDLTL</sequence>
<name>A0A9J5Y636_SOLCO</name>
<dbReference type="EMBL" id="JACXVP010000007">
    <property type="protein sequence ID" value="KAG5595498.1"/>
    <property type="molecule type" value="Genomic_DNA"/>
</dbReference>
<keyword evidence="2" id="KW-1185">Reference proteome</keyword>
<dbReference type="AlphaFoldDB" id="A0A9J5Y636"/>
<evidence type="ECO:0000313" key="2">
    <source>
        <dbReference type="Proteomes" id="UP000824120"/>
    </source>
</evidence>
<gene>
    <name evidence="1" type="ORF">H5410_036730</name>
</gene>
<proteinExistence type="predicted"/>
<protein>
    <submittedName>
        <fullName evidence="1">Uncharacterized protein</fullName>
    </submittedName>
</protein>
<reference evidence="1 2" key="1">
    <citation type="submission" date="2020-09" db="EMBL/GenBank/DDBJ databases">
        <title>De no assembly of potato wild relative species, Solanum commersonii.</title>
        <authorList>
            <person name="Cho K."/>
        </authorList>
    </citation>
    <scope>NUCLEOTIDE SEQUENCE [LARGE SCALE GENOMIC DNA]</scope>
    <source>
        <strain evidence="1">LZ3.2</strain>
        <tissue evidence="1">Leaf</tissue>
    </source>
</reference>
<accession>A0A9J5Y636</accession>